<protein>
    <submittedName>
        <fullName evidence="1">Uncharacterized protein</fullName>
    </submittedName>
</protein>
<dbReference type="RefSeq" id="WP_196957312.1">
    <property type="nucleotide sequence ID" value="NZ_JADWYK010000023.1"/>
</dbReference>
<dbReference type="Proteomes" id="UP000601099">
    <property type="component" value="Unassembled WGS sequence"/>
</dbReference>
<sequence length="127" mass="14300">MNQLLIASTPTPPALFLRFDLSPAKEVMVEGAKYAACTLIVLSDLRKKKGAEVSVNVRTSEAREEEIGKFICIGHPLITKKPRRRLVPATDEQLVQQLLLKVQEEVPAAQMKWNDKDICWYIVVPKS</sequence>
<evidence type="ECO:0000313" key="2">
    <source>
        <dbReference type="Proteomes" id="UP000601099"/>
    </source>
</evidence>
<keyword evidence="2" id="KW-1185">Reference proteome</keyword>
<comment type="caution">
    <text evidence="1">The sequence shown here is derived from an EMBL/GenBank/DDBJ whole genome shotgun (WGS) entry which is preliminary data.</text>
</comment>
<reference evidence="1 2" key="1">
    <citation type="submission" date="2020-11" db="EMBL/GenBank/DDBJ databases">
        <title>Hymenobacter sp.</title>
        <authorList>
            <person name="Kim M.K."/>
        </authorList>
    </citation>
    <scope>NUCLEOTIDE SEQUENCE [LARGE SCALE GENOMIC DNA]</scope>
    <source>
        <strain evidence="1 2">BT594</strain>
    </source>
</reference>
<name>A0ABS0L805_9BACT</name>
<gene>
    <name evidence="1" type="ORF">I5L79_22295</name>
</gene>
<evidence type="ECO:0000313" key="1">
    <source>
        <dbReference type="EMBL" id="MBG8556293.1"/>
    </source>
</evidence>
<dbReference type="EMBL" id="JADWYK010000023">
    <property type="protein sequence ID" value="MBG8556293.1"/>
    <property type="molecule type" value="Genomic_DNA"/>
</dbReference>
<organism evidence="1 2">
    <name type="scientific">Hymenobacter guriensis</name>
    <dbReference type="NCBI Taxonomy" id="2793065"/>
    <lineage>
        <taxon>Bacteria</taxon>
        <taxon>Pseudomonadati</taxon>
        <taxon>Bacteroidota</taxon>
        <taxon>Cytophagia</taxon>
        <taxon>Cytophagales</taxon>
        <taxon>Hymenobacteraceae</taxon>
        <taxon>Hymenobacter</taxon>
    </lineage>
</organism>
<accession>A0ABS0L805</accession>
<proteinExistence type="predicted"/>